<accession>A0A4P9Z3S6</accession>
<dbReference type="InterPro" id="IPR036322">
    <property type="entry name" value="WD40_repeat_dom_sf"/>
</dbReference>
<dbReference type="AlphaFoldDB" id="A0A4P9Z3S6"/>
<dbReference type="InterPro" id="IPR015943">
    <property type="entry name" value="WD40/YVTN_repeat-like_dom_sf"/>
</dbReference>
<dbReference type="PANTHER" id="PTHR43979">
    <property type="entry name" value="PRE-MRNA-PROCESSING FACTOR 17"/>
    <property type="match status" value="1"/>
</dbReference>
<feature type="repeat" description="WD" evidence="9">
    <location>
        <begin position="453"/>
        <end position="482"/>
    </location>
</feature>
<evidence type="ECO:0000256" key="8">
    <source>
        <dbReference type="ARBA" id="ARBA00068146"/>
    </source>
</evidence>
<dbReference type="PRINTS" id="PR00320">
    <property type="entry name" value="GPROTEINBRPT"/>
</dbReference>
<dbReference type="Pfam" id="PF00400">
    <property type="entry name" value="WD40"/>
    <property type="match status" value="5"/>
</dbReference>
<keyword evidence="12" id="KW-1185">Reference proteome</keyword>
<dbReference type="Proteomes" id="UP000278143">
    <property type="component" value="Unassembled WGS sequence"/>
</dbReference>
<dbReference type="PANTHER" id="PTHR43979:SF1">
    <property type="entry name" value="PRE-MRNA-PROCESSING FACTOR 17"/>
    <property type="match status" value="1"/>
</dbReference>
<proteinExistence type="predicted"/>
<protein>
    <recommendedName>
        <fullName evidence="8">Pre-mRNA-processing factor 17</fullName>
    </recommendedName>
</protein>
<evidence type="ECO:0000256" key="6">
    <source>
        <dbReference type="ARBA" id="ARBA00023187"/>
    </source>
</evidence>
<dbReference type="InterPro" id="IPR001680">
    <property type="entry name" value="WD40_rpt"/>
</dbReference>
<keyword evidence="4" id="KW-0747">Spliceosome</keyword>
<dbReference type="CDD" id="cd00200">
    <property type="entry name" value="WD40"/>
    <property type="match status" value="1"/>
</dbReference>
<dbReference type="GO" id="GO:0000398">
    <property type="term" value="P:mRNA splicing, via spliceosome"/>
    <property type="evidence" value="ECO:0007669"/>
    <property type="project" value="InterPro"/>
</dbReference>
<keyword evidence="6" id="KW-0508">mRNA splicing</keyword>
<evidence type="ECO:0000256" key="1">
    <source>
        <dbReference type="ARBA" id="ARBA00004123"/>
    </source>
</evidence>
<feature type="repeat" description="WD" evidence="9">
    <location>
        <begin position="483"/>
        <end position="516"/>
    </location>
</feature>
<dbReference type="InterPro" id="IPR032847">
    <property type="entry name" value="PRPF17"/>
</dbReference>
<dbReference type="PROSITE" id="PS50082">
    <property type="entry name" value="WD_REPEATS_2"/>
    <property type="match status" value="5"/>
</dbReference>
<reference evidence="12" key="1">
    <citation type="journal article" date="2018" name="Nat. Microbiol.">
        <title>Leveraging single-cell genomics to expand the fungal tree of life.</title>
        <authorList>
            <person name="Ahrendt S.R."/>
            <person name="Quandt C.A."/>
            <person name="Ciobanu D."/>
            <person name="Clum A."/>
            <person name="Salamov A."/>
            <person name="Andreopoulos B."/>
            <person name="Cheng J.F."/>
            <person name="Woyke T."/>
            <person name="Pelin A."/>
            <person name="Henrissat B."/>
            <person name="Reynolds N.K."/>
            <person name="Benny G.L."/>
            <person name="Smith M.E."/>
            <person name="James T.Y."/>
            <person name="Grigoriev I.V."/>
        </authorList>
    </citation>
    <scope>NUCLEOTIDE SEQUENCE [LARGE SCALE GENOMIC DNA]</scope>
    <source>
        <strain evidence="12">Benny S71-1</strain>
    </source>
</reference>
<dbReference type="GO" id="GO:0071013">
    <property type="term" value="C:catalytic step 2 spliceosome"/>
    <property type="evidence" value="ECO:0007669"/>
    <property type="project" value="InterPro"/>
</dbReference>
<dbReference type="InterPro" id="IPR019775">
    <property type="entry name" value="WD40_repeat_CS"/>
</dbReference>
<dbReference type="GO" id="GO:0003729">
    <property type="term" value="F:mRNA binding"/>
    <property type="evidence" value="ECO:0007669"/>
    <property type="project" value="TreeGrafter"/>
</dbReference>
<evidence type="ECO:0000256" key="10">
    <source>
        <dbReference type="SAM" id="MobiDB-lite"/>
    </source>
</evidence>
<comment type="subcellular location">
    <subcellularLocation>
        <location evidence="1">Nucleus</location>
    </subcellularLocation>
</comment>
<feature type="repeat" description="WD" evidence="9">
    <location>
        <begin position="270"/>
        <end position="311"/>
    </location>
</feature>
<evidence type="ECO:0000313" key="11">
    <source>
        <dbReference type="EMBL" id="RKP27126.1"/>
    </source>
</evidence>
<dbReference type="EMBL" id="KZ989265">
    <property type="protein sequence ID" value="RKP27126.1"/>
    <property type="molecule type" value="Genomic_DNA"/>
</dbReference>
<feature type="compositionally biased region" description="Basic and acidic residues" evidence="10">
    <location>
        <begin position="104"/>
        <end position="116"/>
    </location>
</feature>
<sequence length="516" mass="58306">MAVNVRYDDLTQPTLGPVNPTFGGIRGVLAGYGVEKNVAAGHVEEQAYSNHDFDAQYYTFQSRGYARDPTLLNYTMAGGIGAGKDGTGYIGDVDKVQTYEHNLSRAAEKARKETGPKRKRRGDTAVVEGDNAYQGPWAGFDTDDMLPPPPPEREDDAGEVVCRVEAAERQRHKITVGKEETIFHGREEYDYQGRTYMHVPRDLGIDLLGEPGTQQCFLPKRQIHTWTGHTKGVSAIRFFPHSGHLLLSAGMDTKIKLWDVYHQRQCLRTFLGHDKAVRDICFTPDGTKFLSASYDTTIKLWDTETGNAFSNGKIPYCVKFNPDHPDSFLVGCSDKKIIQYNTTTGDIEQEYDQHLGAVNTITFVDENRRFVTTSDDKTLRVWEFGIPVVIKYVAEPDMHSMPAVAVHPSKKWMATQSLDNQILIFGAQDRFRQNRKKRFVGHMIAGYACQPNFSPDGRYLISGDASGHLWIWDWKSTRILKKLKCHDKVLIDCAWHPHETSKVATASWDGTIKYWD</sequence>
<evidence type="ECO:0000256" key="4">
    <source>
        <dbReference type="ARBA" id="ARBA00022728"/>
    </source>
</evidence>
<name>A0A4P9Z3S6_9FUNG</name>
<keyword evidence="7" id="KW-0539">Nucleus</keyword>
<dbReference type="PROSITE" id="PS50294">
    <property type="entry name" value="WD_REPEATS_REGION"/>
    <property type="match status" value="4"/>
</dbReference>
<dbReference type="PROSITE" id="PS00678">
    <property type="entry name" value="WD_REPEATS_1"/>
    <property type="match status" value="1"/>
</dbReference>
<organism evidence="11 12">
    <name type="scientific">Syncephalis pseudoplumigaleata</name>
    <dbReference type="NCBI Taxonomy" id="1712513"/>
    <lineage>
        <taxon>Eukaryota</taxon>
        <taxon>Fungi</taxon>
        <taxon>Fungi incertae sedis</taxon>
        <taxon>Zoopagomycota</taxon>
        <taxon>Zoopagomycotina</taxon>
        <taxon>Zoopagomycetes</taxon>
        <taxon>Zoopagales</taxon>
        <taxon>Piptocephalidaceae</taxon>
        <taxon>Syncephalis</taxon>
    </lineage>
</organism>
<feature type="repeat" description="WD" evidence="9">
    <location>
        <begin position="351"/>
        <end position="383"/>
    </location>
</feature>
<dbReference type="SMART" id="SM00320">
    <property type="entry name" value="WD40"/>
    <property type="match status" value="7"/>
</dbReference>
<keyword evidence="2 9" id="KW-0853">WD repeat</keyword>
<feature type="region of interest" description="Disordered" evidence="10">
    <location>
        <begin position="104"/>
        <end position="124"/>
    </location>
</feature>
<evidence type="ECO:0000256" key="7">
    <source>
        <dbReference type="ARBA" id="ARBA00023242"/>
    </source>
</evidence>
<evidence type="ECO:0000256" key="9">
    <source>
        <dbReference type="PROSITE-ProRule" id="PRU00221"/>
    </source>
</evidence>
<keyword evidence="5" id="KW-0677">Repeat</keyword>
<evidence type="ECO:0000256" key="3">
    <source>
        <dbReference type="ARBA" id="ARBA00022664"/>
    </source>
</evidence>
<keyword evidence="3" id="KW-0507">mRNA processing</keyword>
<feature type="repeat" description="WD" evidence="9">
    <location>
        <begin position="226"/>
        <end position="260"/>
    </location>
</feature>
<dbReference type="InterPro" id="IPR020472">
    <property type="entry name" value="WD40_PAC1"/>
</dbReference>
<evidence type="ECO:0000256" key="2">
    <source>
        <dbReference type="ARBA" id="ARBA00022574"/>
    </source>
</evidence>
<dbReference type="OrthoDB" id="10257301at2759"/>
<evidence type="ECO:0000313" key="12">
    <source>
        <dbReference type="Proteomes" id="UP000278143"/>
    </source>
</evidence>
<dbReference type="Gene3D" id="2.130.10.10">
    <property type="entry name" value="YVTN repeat-like/Quinoprotein amine dehydrogenase"/>
    <property type="match status" value="1"/>
</dbReference>
<dbReference type="FunFam" id="2.130.10.10:FF:000034">
    <property type="entry name" value="Pre-mRNA-processing factor 17, putative"/>
    <property type="match status" value="1"/>
</dbReference>
<dbReference type="SUPFAM" id="SSF50978">
    <property type="entry name" value="WD40 repeat-like"/>
    <property type="match status" value="1"/>
</dbReference>
<evidence type="ECO:0000256" key="5">
    <source>
        <dbReference type="ARBA" id="ARBA00022737"/>
    </source>
</evidence>
<gene>
    <name evidence="11" type="ORF">SYNPS1DRAFT_13163</name>
</gene>